<keyword evidence="10" id="KW-0067">ATP-binding</keyword>
<feature type="transmembrane region" description="Helical" evidence="7">
    <location>
        <begin position="357"/>
        <end position="383"/>
    </location>
</feature>
<feature type="transmembrane region" description="Helical" evidence="7">
    <location>
        <begin position="415"/>
        <end position="437"/>
    </location>
</feature>
<evidence type="ECO:0000313" key="10">
    <source>
        <dbReference type="EMBL" id="QDT32186.1"/>
    </source>
</evidence>
<keyword evidence="2" id="KW-1003">Cell membrane</keyword>
<evidence type="ECO:0000256" key="7">
    <source>
        <dbReference type="SAM" id="Phobius"/>
    </source>
</evidence>
<dbReference type="OrthoDB" id="9770099at2"/>
<keyword evidence="10" id="KW-0378">Hydrolase</keyword>
<evidence type="ECO:0000256" key="2">
    <source>
        <dbReference type="ARBA" id="ARBA00022475"/>
    </source>
</evidence>
<dbReference type="InterPro" id="IPR050250">
    <property type="entry name" value="Macrolide_Exporter_MacB"/>
</dbReference>
<dbReference type="Pfam" id="PF02687">
    <property type="entry name" value="FtsX"/>
    <property type="match status" value="1"/>
</dbReference>
<keyword evidence="11" id="KW-1185">Reference proteome</keyword>
<evidence type="ECO:0000313" key="11">
    <source>
        <dbReference type="Proteomes" id="UP000315724"/>
    </source>
</evidence>
<evidence type="ECO:0000256" key="5">
    <source>
        <dbReference type="ARBA" id="ARBA00023136"/>
    </source>
</evidence>
<keyword evidence="10" id="KW-0547">Nucleotide-binding</keyword>
<gene>
    <name evidence="10" type="primary">macB_1</name>
    <name evidence="10" type="ORF">Mal48_14280</name>
</gene>
<dbReference type="AlphaFoldDB" id="A0A517QKM1"/>
<dbReference type="GO" id="GO:0022857">
    <property type="term" value="F:transmembrane transporter activity"/>
    <property type="evidence" value="ECO:0007669"/>
    <property type="project" value="TreeGrafter"/>
</dbReference>
<feature type="transmembrane region" description="Helical" evidence="7">
    <location>
        <begin position="305"/>
        <end position="330"/>
    </location>
</feature>
<dbReference type="InterPro" id="IPR003838">
    <property type="entry name" value="ABC3_permease_C"/>
</dbReference>
<comment type="similarity">
    <text evidence="6">Belongs to the ABC-4 integral membrane protein family.</text>
</comment>
<dbReference type="PANTHER" id="PTHR30572">
    <property type="entry name" value="MEMBRANE COMPONENT OF TRANSPORTER-RELATED"/>
    <property type="match status" value="1"/>
</dbReference>
<evidence type="ECO:0000256" key="4">
    <source>
        <dbReference type="ARBA" id="ARBA00022989"/>
    </source>
</evidence>
<protein>
    <submittedName>
        <fullName evidence="10">Macrolide export ATP-binding/permease protein MacB</fullName>
        <ecNumber evidence="10">3.6.3.-</ecNumber>
    </submittedName>
</protein>
<dbReference type="RefSeq" id="WP_145197292.1">
    <property type="nucleotide sequence ID" value="NZ_CP036267.1"/>
</dbReference>
<keyword evidence="3 7" id="KW-0812">Transmembrane</keyword>
<feature type="domain" description="ABC3 transporter permease C-terminal" evidence="8">
    <location>
        <begin position="312"/>
        <end position="447"/>
    </location>
</feature>
<evidence type="ECO:0000259" key="8">
    <source>
        <dbReference type="Pfam" id="PF02687"/>
    </source>
</evidence>
<dbReference type="KEGG" id="tpol:Mal48_14280"/>
<dbReference type="EC" id="3.6.3.-" evidence="10"/>
<evidence type="ECO:0000256" key="3">
    <source>
        <dbReference type="ARBA" id="ARBA00022692"/>
    </source>
</evidence>
<reference evidence="10 11" key="1">
    <citation type="submission" date="2019-02" db="EMBL/GenBank/DDBJ databases">
        <title>Deep-cultivation of Planctomycetes and their phenomic and genomic characterization uncovers novel biology.</title>
        <authorList>
            <person name="Wiegand S."/>
            <person name="Jogler M."/>
            <person name="Boedeker C."/>
            <person name="Pinto D."/>
            <person name="Vollmers J."/>
            <person name="Rivas-Marin E."/>
            <person name="Kohn T."/>
            <person name="Peeters S.H."/>
            <person name="Heuer A."/>
            <person name="Rast P."/>
            <person name="Oberbeckmann S."/>
            <person name="Bunk B."/>
            <person name="Jeske O."/>
            <person name="Meyerdierks A."/>
            <person name="Storesund J.E."/>
            <person name="Kallscheuer N."/>
            <person name="Luecker S."/>
            <person name="Lage O.M."/>
            <person name="Pohl T."/>
            <person name="Merkel B.J."/>
            <person name="Hornburger P."/>
            <person name="Mueller R.-W."/>
            <person name="Bruemmer F."/>
            <person name="Labrenz M."/>
            <person name="Spormann A.M."/>
            <person name="Op den Camp H."/>
            <person name="Overmann J."/>
            <person name="Amann R."/>
            <person name="Jetten M.S.M."/>
            <person name="Mascher T."/>
            <person name="Medema M.H."/>
            <person name="Devos D.P."/>
            <person name="Kaster A.-K."/>
            <person name="Ovreas L."/>
            <person name="Rohde M."/>
            <person name="Galperin M.Y."/>
            <person name="Jogler C."/>
        </authorList>
    </citation>
    <scope>NUCLEOTIDE SEQUENCE [LARGE SCALE GENOMIC DNA]</scope>
    <source>
        <strain evidence="10 11">Mal48</strain>
    </source>
</reference>
<evidence type="ECO:0000256" key="1">
    <source>
        <dbReference type="ARBA" id="ARBA00004651"/>
    </source>
</evidence>
<evidence type="ECO:0000259" key="9">
    <source>
        <dbReference type="Pfam" id="PF12704"/>
    </source>
</evidence>
<organism evidence="10 11">
    <name type="scientific">Thalassoglobus polymorphus</name>
    <dbReference type="NCBI Taxonomy" id="2527994"/>
    <lineage>
        <taxon>Bacteria</taxon>
        <taxon>Pseudomonadati</taxon>
        <taxon>Planctomycetota</taxon>
        <taxon>Planctomycetia</taxon>
        <taxon>Planctomycetales</taxon>
        <taxon>Planctomycetaceae</taxon>
        <taxon>Thalassoglobus</taxon>
    </lineage>
</organism>
<name>A0A517QKM1_9PLAN</name>
<dbReference type="EMBL" id="CP036267">
    <property type="protein sequence ID" value="QDT32186.1"/>
    <property type="molecule type" value="Genomic_DNA"/>
</dbReference>
<evidence type="ECO:0000256" key="6">
    <source>
        <dbReference type="ARBA" id="ARBA00038076"/>
    </source>
</evidence>
<dbReference type="PANTHER" id="PTHR30572:SF4">
    <property type="entry name" value="ABC TRANSPORTER PERMEASE YTRF"/>
    <property type="match status" value="1"/>
</dbReference>
<comment type="subcellular location">
    <subcellularLocation>
        <location evidence="1">Cell membrane</location>
        <topology evidence="1">Multi-pass membrane protein</topology>
    </subcellularLocation>
</comment>
<dbReference type="GO" id="GO:0005886">
    <property type="term" value="C:plasma membrane"/>
    <property type="evidence" value="ECO:0007669"/>
    <property type="project" value="UniProtKB-SubCell"/>
</dbReference>
<keyword evidence="5 7" id="KW-0472">Membrane</keyword>
<dbReference type="Pfam" id="PF12704">
    <property type="entry name" value="MacB_PCD"/>
    <property type="match status" value="1"/>
</dbReference>
<feature type="domain" description="MacB-like periplasmic core" evidence="9">
    <location>
        <begin position="22"/>
        <end position="229"/>
    </location>
</feature>
<keyword evidence="4 7" id="KW-1133">Transmembrane helix</keyword>
<accession>A0A517QKM1</accession>
<dbReference type="GO" id="GO:0005524">
    <property type="term" value="F:ATP binding"/>
    <property type="evidence" value="ECO:0007669"/>
    <property type="project" value="UniProtKB-KW"/>
</dbReference>
<dbReference type="InterPro" id="IPR025857">
    <property type="entry name" value="MacB_PCD"/>
</dbReference>
<dbReference type="Proteomes" id="UP000315724">
    <property type="component" value="Chromosome"/>
</dbReference>
<sequence length="454" mass="49629">MYHLLRTIRLAVKSLLLHKLRSGLTMLGIVFGVFSVIAMLAIGEGASQQAQEQVLLLGANNIIVRSVKPPEDSGSSGSGGRVLRYGLTREDFNILEKTVPRLGGIVPVREVVLNVRNRDHHMNPRIVGCTPEYQEMNHLQMSAGRFLSDQDMTNLANVVVIASETAERLFPLENPINKSVQIGNRAYRVIGITRERTASAAIGGSLSGQDYNKDIYMPLDTFQSRINTKDTIIKRAQGSFSAVSLVYDQITLKINHPNIVDNPELLLATADMVRETMEAKHASARDVDVIVPLELLKQAEQLRNIFNVVLGSIAGISLLVGGIGIMNIMLATVTERTREIGVRRALGARRIDITQQFLIETIVLSGIGGLVGMGLGILTPYAFWVIKIVVSNYILDSGGATSEMANMFLTMTPKVAIWSLPVAFGFSVMTGLVFGVYPARSAARLDPIEALRHE</sequence>
<feature type="transmembrane region" description="Helical" evidence="7">
    <location>
        <begin position="20"/>
        <end position="42"/>
    </location>
</feature>
<dbReference type="GO" id="GO:0016787">
    <property type="term" value="F:hydrolase activity"/>
    <property type="evidence" value="ECO:0007669"/>
    <property type="project" value="UniProtKB-KW"/>
</dbReference>
<proteinExistence type="inferred from homology"/>